<evidence type="ECO:0000259" key="8">
    <source>
        <dbReference type="PROSITE" id="PS50075"/>
    </source>
</evidence>
<organism evidence="11 12">
    <name type="scientific">Collybia nuda</name>
    <dbReference type="NCBI Taxonomy" id="64659"/>
    <lineage>
        <taxon>Eukaryota</taxon>
        <taxon>Fungi</taxon>
        <taxon>Dikarya</taxon>
        <taxon>Basidiomycota</taxon>
        <taxon>Agaricomycotina</taxon>
        <taxon>Agaricomycetes</taxon>
        <taxon>Agaricomycetidae</taxon>
        <taxon>Agaricales</taxon>
        <taxon>Tricholomatineae</taxon>
        <taxon>Clitocybaceae</taxon>
        <taxon>Collybia</taxon>
    </lineage>
</organism>
<dbReference type="Gene3D" id="3.10.129.110">
    <property type="entry name" value="Polyketide synthase dehydratase"/>
    <property type="match status" value="1"/>
</dbReference>
<dbReference type="Pfam" id="PF14765">
    <property type="entry name" value="PS-DH"/>
    <property type="match status" value="1"/>
</dbReference>
<dbReference type="InterPro" id="IPR016039">
    <property type="entry name" value="Thiolase-like"/>
</dbReference>
<feature type="active site" description="Proton acceptor; for dehydratase activity" evidence="6">
    <location>
        <position position="1374"/>
    </location>
</feature>
<dbReference type="PANTHER" id="PTHR43775:SF21">
    <property type="entry name" value="NON-REDUCING POLYKETIDE SYNTHASE AUSA-RELATED"/>
    <property type="match status" value="1"/>
</dbReference>
<comment type="pathway">
    <text evidence="1">Secondary metabolite biosynthesis.</text>
</comment>
<dbReference type="PROSITE" id="PS50075">
    <property type="entry name" value="CARRIER"/>
    <property type="match status" value="2"/>
</dbReference>
<dbReference type="NCBIfam" id="TIGR04532">
    <property type="entry name" value="PT_fungal_PKS"/>
    <property type="match status" value="1"/>
</dbReference>
<accession>A0A9P5Y8E4</accession>
<dbReference type="CDD" id="cd00833">
    <property type="entry name" value="PKS"/>
    <property type="match status" value="1"/>
</dbReference>
<sequence length="2151" mass="234672">GETLSKIQSILWTSENIRSWAFTSISKVWRSAVMGSISPPIHLPIFAGQGTTSANAPQTRQQALLDASSASGSTLLSACHEAFLTELSTLSATDLDMVDVNLTNFRKKESLLAVPDQKSYFHNPVISGPTLFLMQSLRYLAFVEETSLSTDSLTPFSDILKRNVDNNIGVLGFSSGILSACVVSTSLSTLAYISRAVEAYRLAIWIGVRTQIYRRRALESSHLDTNTALPWSLVFLGMNKAYAETSIRSFNKDLETPSLYITAIMDDTCVTISGRPDILSAFSSRFAQDFSVHKTTLDTLYHSQVHVGHTREQVLADVASRHIHFPDFLDIKVPLRSTMTGEVITKDNATGSLLELVVDMVLTQPVNWNLVVEKVLEASPGGIPIRLLNIGPGAGLTRSLERAFPHGRAISVDLTAVNANRRQETRVKQEPIAIIGMAVNMPGAPNVSKLWEILEQGINTVSEVPDHRFKVSDYNDAKNPQRAMKAHTGNFVDGADEFDNKFFKISPREARSMDPQQRVLLHTAYEALEDSGYVPNSTPTSKPESFGCYIGAATHDYLQNLRNDIDVYYSTGTLKAFLSGRISYAMQLSGPSVVVDTACSASNVALYQGARALMNRDCDSAMVGGVNIISSPDMFLGLDRGHFLSPTGQCKAFDASADGYSRGEGCGIFILKRLSDALAENDRILGVIRGIEINQSGLAHSITHPHAPTQASLFKRILENSNIDADRVNIVEAHGTGTQAGDPNELESIRSVFATKRSLDNPLQITSIKANIGHLEAASGAAGLAKLLLMLQHKTIPQQISLKNLNPRIAPLESDNTVIHTASAPWYPSHEGKTRVALLNNFGAAGSNTALLIEEHPQGPSASQNEGMHYVFGLSAKDKSALEELRSRYVRYLSSAESSDASIHNIAYTSTARRQLFDYRISVSARNKEDLAEKLGKASIVHTTSKNAQAVFVFSGQGGQYLGMGQSLYQTTPLFRHHVDECHDFLVAAGFPGVRAILTPGARGSGLSALEEFEAYQAAIFTLEYSLAQLWMSWGLVPAAVVGHSLGEYAALVIANVLSLEGALTLVANRVRFMVQKCAVNSTGMIAVNTGSDPIERILEASEAFSDLSIACINSPIDCVVAGPLSQLKALKQVLDGEARCKNVLLTVPFGYHSPAMAPLLDDLTAVAGNVTLCGPTIPVVSNVLGSVVLPGDTSAFTPSYFSRHCSEPVRFTEGIRALTTIPEYSSIDAWIEIGPHTSTLPMLKSNDAVPRETLLLGSIRKQQEPWATLTNSLSQLYTSSFKLHWRKVFSHLEALTCISLPSYPFSKAKFWVAFKEDERIASEDPLPQTVQPQSLITEYPMLHAWVQWPTEENDATAIFETPIKQLAPSIVGHNVGGMPLCPASVYLEQIFSGINLAHKHRKINTDNSHVVLRNIEFAKPLVYDEAVDRTIITTVTVQDGSGTFSISSRVHSSSEESIHVHGRYRSQSTLQTMTKFGRTLPVISRRMAAVVHPTSEVFSTRTAYEIIFPRVVDYSREYRTIQSITVDASGMEGCADVRLPLDHDRGNFVVHPVFTDTLLHVAGFVANMQGGINDAYICSQVGSMKVIPHLINTDSSYLVYCSNAWVPEDELVLAEAYAVEAGDPRRIVAHIKGMAFRRVRLDRFKKGLAHAAGKRSSPQTSVDKKSPVAASFRQSSNTTSNSLNFHQDIMQIISETCGIDVKNVDTNTDLASLGVDSLMTIEILGKLENIFPDLTLNVHTLSFCSSVSDFIREISAMMKDHQSDDCDTTHSSGRSSPRTLVMDDKLVDPPLLAMEGENGVKQILASVLDISPKDLGDDVVFDSLGLDSLTSIEALYTLKNEVGLDLPSNFFTNYPTVRAVQTYISSSQAATKHAKTHSDIDVNTAIKILDNHANSNSLIKSLGHTELPMCLQESSTGRIPLFLIHDGSGLVNYYNRLSFLDRPTWGIYNPHFATAQPWNSVVQMATSYADYVSSQTSGPVILGGWSFGGVAAYETALQLSLRGIRVQGLLLVDSPSPINHVPLSSALIDTVLRSEGHNTNSELGRLMRAQFAMNAQMLGEYDAQATSGVCPSIVLLRSKDGYKPSGVQDVPQWLADRTNVTLATTGWETLSGTSPKVIDIPGHHFQPFHPSNIRDVSQRIAEACEHLERL</sequence>
<dbReference type="OrthoDB" id="329835at2759"/>
<dbReference type="InterPro" id="IPR036736">
    <property type="entry name" value="ACP-like_sf"/>
</dbReference>
<evidence type="ECO:0000256" key="7">
    <source>
        <dbReference type="SAM" id="MobiDB-lite"/>
    </source>
</evidence>
<dbReference type="PROSITE" id="PS00606">
    <property type="entry name" value="KS3_1"/>
    <property type="match status" value="1"/>
</dbReference>
<dbReference type="SMART" id="SM00827">
    <property type="entry name" value="PKS_AT"/>
    <property type="match status" value="1"/>
</dbReference>
<keyword evidence="3" id="KW-0597">Phosphoprotein</keyword>
<dbReference type="PROSITE" id="PS52019">
    <property type="entry name" value="PKS_MFAS_DH"/>
    <property type="match status" value="1"/>
</dbReference>
<dbReference type="Gene3D" id="3.40.47.10">
    <property type="match status" value="1"/>
</dbReference>
<dbReference type="Pfam" id="PF00109">
    <property type="entry name" value="ketoacyl-synt"/>
    <property type="match status" value="1"/>
</dbReference>
<dbReference type="GO" id="GO:0044550">
    <property type="term" value="P:secondary metabolite biosynthetic process"/>
    <property type="evidence" value="ECO:0007669"/>
    <property type="project" value="TreeGrafter"/>
</dbReference>
<evidence type="ECO:0000256" key="3">
    <source>
        <dbReference type="ARBA" id="ARBA00022553"/>
    </source>
</evidence>
<evidence type="ECO:0000259" key="10">
    <source>
        <dbReference type="PROSITE" id="PS52019"/>
    </source>
</evidence>
<dbReference type="SMART" id="SM01294">
    <property type="entry name" value="PKS_PP_betabranch"/>
    <property type="match status" value="1"/>
</dbReference>
<dbReference type="Pfam" id="PF22621">
    <property type="entry name" value="CurL-like_PKS_C"/>
    <property type="match status" value="1"/>
</dbReference>
<dbReference type="InterPro" id="IPR014043">
    <property type="entry name" value="Acyl_transferase_dom"/>
</dbReference>
<evidence type="ECO:0000256" key="1">
    <source>
        <dbReference type="ARBA" id="ARBA00005179"/>
    </source>
</evidence>
<dbReference type="Gene3D" id="3.40.366.10">
    <property type="entry name" value="Malonyl-Coenzyme A Acyl Carrier Protein, domain 2"/>
    <property type="match status" value="3"/>
</dbReference>
<feature type="domain" description="Carrier" evidence="8">
    <location>
        <begin position="1795"/>
        <end position="1869"/>
    </location>
</feature>
<evidence type="ECO:0000313" key="12">
    <source>
        <dbReference type="Proteomes" id="UP000807353"/>
    </source>
</evidence>
<dbReference type="InterPro" id="IPR030918">
    <property type="entry name" value="PT_fungal_PKS"/>
</dbReference>
<dbReference type="Gene3D" id="3.30.70.250">
    <property type="entry name" value="Malonyl-CoA ACP transacylase, ACP-binding"/>
    <property type="match status" value="1"/>
</dbReference>
<dbReference type="InterPro" id="IPR050091">
    <property type="entry name" value="PKS_NRPS_Biosynth_Enz"/>
</dbReference>
<dbReference type="InterPro" id="IPR020806">
    <property type="entry name" value="PKS_PP-bd"/>
</dbReference>
<dbReference type="Pfam" id="PF00550">
    <property type="entry name" value="PP-binding"/>
    <property type="match status" value="2"/>
</dbReference>
<dbReference type="Pfam" id="PF16073">
    <property type="entry name" value="SAT"/>
    <property type="match status" value="1"/>
</dbReference>
<dbReference type="InterPro" id="IPR018201">
    <property type="entry name" value="Ketoacyl_synth_AS"/>
</dbReference>
<dbReference type="Pfam" id="PF21089">
    <property type="entry name" value="PKS_DH_N"/>
    <property type="match status" value="1"/>
</dbReference>
<evidence type="ECO:0000256" key="5">
    <source>
        <dbReference type="ARBA" id="ARBA00023026"/>
    </source>
</evidence>
<protein>
    <submittedName>
        <fullName evidence="11">Beta-ketoacyl synthase</fullName>
    </submittedName>
</protein>
<dbReference type="SUPFAM" id="SSF52151">
    <property type="entry name" value="FabD/lysophospholipase-like"/>
    <property type="match status" value="2"/>
</dbReference>
<dbReference type="Gene3D" id="1.10.1200.10">
    <property type="entry name" value="ACP-like"/>
    <property type="match status" value="2"/>
</dbReference>
<dbReference type="InterPro" id="IPR016035">
    <property type="entry name" value="Acyl_Trfase/lysoPLipase"/>
</dbReference>
<dbReference type="PROSITE" id="PS52004">
    <property type="entry name" value="KS3_2"/>
    <property type="match status" value="1"/>
</dbReference>
<proteinExistence type="predicted"/>
<dbReference type="InterPro" id="IPR014031">
    <property type="entry name" value="Ketoacyl_synth_C"/>
</dbReference>
<dbReference type="InterPro" id="IPR009081">
    <property type="entry name" value="PP-bd_ACP"/>
</dbReference>
<dbReference type="SMART" id="SM00825">
    <property type="entry name" value="PKS_KS"/>
    <property type="match status" value="1"/>
</dbReference>
<dbReference type="SUPFAM" id="SSF55048">
    <property type="entry name" value="Probable ACP-binding domain of malonyl-CoA ACP transacylase"/>
    <property type="match status" value="1"/>
</dbReference>
<dbReference type="SUPFAM" id="SSF47336">
    <property type="entry name" value="ACP-like"/>
    <property type="match status" value="2"/>
</dbReference>
<dbReference type="Gene3D" id="3.40.50.1820">
    <property type="entry name" value="alpha/beta hydrolase"/>
    <property type="match status" value="1"/>
</dbReference>
<dbReference type="PROSITE" id="PS00012">
    <property type="entry name" value="PHOSPHOPANTETHEINE"/>
    <property type="match status" value="1"/>
</dbReference>
<dbReference type="Proteomes" id="UP000807353">
    <property type="component" value="Unassembled WGS sequence"/>
</dbReference>
<dbReference type="InterPro" id="IPR049900">
    <property type="entry name" value="PKS_mFAS_DH"/>
</dbReference>
<dbReference type="Gene3D" id="3.30.70.3290">
    <property type="match status" value="1"/>
</dbReference>
<dbReference type="InterPro" id="IPR049552">
    <property type="entry name" value="PKS_DH_N"/>
</dbReference>
<dbReference type="InterPro" id="IPR014030">
    <property type="entry name" value="Ketoacyl_synth_N"/>
</dbReference>
<dbReference type="InterPro" id="IPR029058">
    <property type="entry name" value="AB_hydrolase_fold"/>
</dbReference>
<feature type="region of interest" description="Disordered" evidence="7">
    <location>
        <begin position="1651"/>
        <end position="1680"/>
    </location>
</feature>
<dbReference type="InterPro" id="IPR049551">
    <property type="entry name" value="PKS_DH_C"/>
</dbReference>
<feature type="domain" description="Carrier" evidence="8">
    <location>
        <begin position="1681"/>
        <end position="1763"/>
    </location>
</feature>
<dbReference type="SUPFAM" id="SSF53901">
    <property type="entry name" value="Thiolase-like"/>
    <property type="match status" value="1"/>
</dbReference>
<dbReference type="SMART" id="SM00823">
    <property type="entry name" value="PKS_PP"/>
    <property type="match status" value="2"/>
</dbReference>
<dbReference type="InterPro" id="IPR001227">
    <property type="entry name" value="Ac_transferase_dom_sf"/>
</dbReference>
<dbReference type="InterPro" id="IPR006162">
    <property type="entry name" value="Ppantetheine_attach_site"/>
</dbReference>
<keyword evidence="5" id="KW-0843">Virulence</keyword>
<gene>
    <name evidence="11" type="ORF">BDZ94DRAFT_1356359</name>
</gene>
<evidence type="ECO:0000313" key="11">
    <source>
        <dbReference type="EMBL" id="KAF9464084.1"/>
    </source>
</evidence>
<keyword evidence="2" id="KW-0596">Phosphopantetheine</keyword>
<keyword evidence="4" id="KW-0808">Transferase</keyword>
<keyword evidence="12" id="KW-1185">Reference proteome</keyword>
<feature type="domain" description="PKS/mFAS DH" evidence="10">
    <location>
        <begin position="1344"/>
        <end position="1646"/>
    </location>
</feature>
<feature type="active site" description="Proton donor; for dehydratase activity" evidence="6">
    <location>
        <position position="1557"/>
    </location>
</feature>
<dbReference type="GO" id="GO:0004312">
    <property type="term" value="F:fatty acid synthase activity"/>
    <property type="evidence" value="ECO:0007669"/>
    <property type="project" value="TreeGrafter"/>
</dbReference>
<reference evidence="11" key="1">
    <citation type="submission" date="2020-11" db="EMBL/GenBank/DDBJ databases">
        <authorList>
            <consortium name="DOE Joint Genome Institute"/>
            <person name="Ahrendt S."/>
            <person name="Riley R."/>
            <person name="Andreopoulos W."/>
            <person name="Labutti K."/>
            <person name="Pangilinan J."/>
            <person name="Ruiz-Duenas F.J."/>
            <person name="Barrasa J.M."/>
            <person name="Sanchez-Garcia M."/>
            <person name="Camarero S."/>
            <person name="Miyauchi S."/>
            <person name="Serrano A."/>
            <person name="Linde D."/>
            <person name="Babiker R."/>
            <person name="Drula E."/>
            <person name="Ayuso-Fernandez I."/>
            <person name="Pacheco R."/>
            <person name="Padilla G."/>
            <person name="Ferreira P."/>
            <person name="Barriuso J."/>
            <person name="Kellner H."/>
            <person name="Castanera R."/>
            <person name="Alfaro M."/>
            <person name="Ramirez L."/>
            <person name="Pisabarro A.G."/>
            <person name="Kuo A."/>
            <person name="Tritt A."/>
            <person name="Lipzen A."/>
            <person name="He G."/>
            <person name="Yan M."/>
            <person name="Ng V."/>
            <person name="Cullen D."/>
            <person name="Martin F."/>
            <person name="Rosso M.-N."/>
            <person name="Henrissat B."/>
            <person name="Hibbett D."/>
            <person name="Martinez A.T."/>
            <person name="Grigoriev I.V."/>
        </authorList>
    </citation>
    <scope>NUCLEOTIDE SEQUENCE</scope>
    <source>
        <strain evidence="11">CBS 247.69</strain>
    </source>
</reference>
<evidence type="ECO:0000256" key="4">
    <source>
        <dbReference type="ARBA" id="ARBA00022679"/>
    </source>
</evidence>
<evidence type="ECO:0000259" key="9">
    <source>
        <dbReference type="PROSITE" id="PS52004"/>
    </source>
</evidence>
<dbReference type="GO" id="GO:0004315">
    <property type="term" value="F:3-oxoacyl-[acyl-carrier-protein] synthase activity"/>
    <property type="evidence" value="ECO:0007669"/>
    <property type="project" value="InterPro"/>
</dbReference>
<dbReference type="GO" id="GO:0006633">
    <property type="term" value="P:fatty acid biosynthetic process"/>
    <property type="evidence" value="ECO:0007669"/>
    <property type="project" value="InterPro"/>
</dbReference>
<dbReference type="SUPFAM" id="SSF53474">
    <property type="entry name" value="alpha/beta-Hydrolases"/>
    <property type="match status" value="1"/>
</dbReference>
<feature type="region of interest" description="C-terminal hotdog fold" evidence="6">
    <location>
        <begin position="1496"/>
        <end position="1646"/>
    </location>
</feature>
<dbReference type="Pfam" id="PF00698">
    <property type="entry name" value="Acyl_transf_1"/>
    <property type="match status" value="1"/>
</dbReference>
<evidence type="ECO:0000256" key="6">
    <source>
        <dbReference type="PROSITE-ProRule" id="PRU01363"/>
    </source>
</evidence>
<dbReference type="InterPro" id="IPR020841">
    <property type="entry name" value="PKS_Beta-ketoAc_synthase_dom"/>
</dbReference>
<feature type="domain" description="Ketosynthase family 3 (KS3)" evidence="9">
    <location>
        <begin position="429"/>
        <end position="855"/>
    </location>
</feature>
<dbReference type="InterPro" id="IPR032088">
    <property type="entry name" value="SAT"/>
</dbReference>
<dbReference type="InterPro" id="IPR016036">
    <property type="entry name" value="Malonyl_transacylase_ACP-bd"/>
</dbReference>
<dbReference type="EMBL" id="MU150257">
    <property type="protein sequence ID" value="KAF9464084.1"/>
    <property type="molecule type" value="Genomic_DNA"/>
</dbReference>
<dbReference type="GO" id="GO:0031177">
    <property type="term" value="F:phosphopantetheine binding"/>
    <property type="evidence" value="ECO:0007669"/>
    <property type="project" value="InterPro"/>
</dbReference>
<dbReference type="InterPro" id="IPR042104">
    <property type="entry name" value="PKS_dehydratase_sf"/>
</dbReference>
<feature type="non-terminal residue" evidence="11">
    <location>
        <position position="1"/>
    </location>
</feature>
<evidence type="ECO:0000256" key="2">
    <source>
        <dbReference type="ARBA" id="ARBA00022450"/>
    </source>
</evidence>
<comment type="caution">
    <text evidence="11">The sequence shown here is derived from an EMBL/GenBank/DDBJ whole genome shotgun (WGS) entry which is preliminary data.</text>
</comment>
<dbReference type="InterPro" id="IPR001031">
    <property type="entry name" value="Thioesterase"/>
</dbReference>
<feature type="region of interest" description="N-terminal hotdog fold" evidence="6">
    <location>
        <begin position="1344"/>
        <end position="1472"/>
    </location>
</feature>
<name>A0A9P5Y8E4_9AGAR</name>
<dbReference type="Pfam" id="PF00975">
    <property type="entry name" value="Thioesterase"/>
    <property type="match status" value="1"/>
</dbReference>
<dbReference type="PANTHER" id="PTHR43775">
    <property type="entry name" value="FATTY ACID SYNTHASE"/>
    <property type="match status" value="1"/>
</dbReference>
<dbReference type="Pfam" id="PF02801">
    <property type="entry name" value="Ketoacyl-synt_C"/>
    <property type="match status" value="1"/>
</dbReference>